<dbReference type="PANTHER" id="PTHR12133:SF1">
    <property type="entry name" value="TRNA (ADENINE(58)-N(1))-METHYLTRANSFERASE, MITOCHONDRIAL"/>
    <property type="match status" value="1"/>
</dbReference>
<dbReference type="PROSITE" id="PS51620">
    <property type="entry name" value="SAM_TRM61"/>
    <property type="match status" value="1"/>
</dbReference>
<sequence length="253" mass="28551">MIKEGDFLILYGGRKAHYLVQYKPGQKFSSHLGEIILKEELDYGDVIESHIGHKFLVLKPSTSDLLLNIKRKTTIMYPKDIGYLILETGLKEGSIVAEVGSGSGGLTLVLASIVGDRGKVYSFERREDFHKLAKENIERYGLSDRVVFILRDVAKEGFGINELDIVFVDVPEPWEIVKWAKESLKGGGFWASLSPNLEQVQKTVFELSKQNFALIKTVEILEREILVREVGTRPKEIMISHTGYLTVARKVNL</sequence>
<evidence type="ECO:0000256" key="3">
    <source>
        <dbReference type="ARBA" id="ARBA00022691"/>
    </source>
</evidence>
<comment type="function">
    <text evidence="5">Catalyzes the S-adenosyl-L-methionine-dependent formation of N(1)-methyladenine at position 58 (m1A58) in tRNA.</text>
</comment>
<dbReference type="SUPFAM" id="SSF53335">
    <property type="entry name" value="S-adenosyl-L-methionine-dependent methyltransferases"/>
    <property type="match status" value="1"/>
</dbReference>
<dbReference type="GO" id="GO:0160107">
    <property type="term" value="F:tRNA (adenine(58)-N1)-methyltransferase activity"/>
    <property type="evidence" value="ECO:0007669"/>
    <property type="project" value="UniProtKB-EC"/>
</dbReference>
<feature type="domain" description="tRNA (adenine(58)-N(1))-methyltransferase catalytic subunit TRM61 C-terminal" evidence="7">
    <location>
        <begin position="58"/>
        <end position="230"/>
    </location>
</feature>
<comment type="catalytic activity">
    <reaction evidence="5">
        <text>adenosine(58) in tRNA + S-adenosyl-L-methionine = N(1)-methyladenosine(58) in tRNA + S-adenosyl-L-homocysteine + H(+)</text>
        <dbReference type="Rhea" id="RHEA:43152"/>
        <dbReference type="Rhea" id="RHEA-COMP:10365"/>
        <dbReference type="Rhea" id="RHEA-COMP:10366"/>
        <dbReference type="ChEBI" id="CHEBI:15378"/>
        <dbReference type="ChEBI" id="CHEBI:57856"/>
        <dbReference type="ChEBI" id="CHEBI:59789"/>
        <dbReference type="ChEBI" id="CHEBI:74411"/>
        <dbReference type="ChEBI" id="CHEBI:74491"/>
        <dbReference type="EC" id="2.1.1.220"/>
    </reaction>
</comment>
<evidence type="ECO:0000313" key="8">
    <source>
        <dbReference type="EMBL" id="HGL17492.1"/>
    </source>
</evidence>
<feature type="binding site" evidence="6">
    <location>
        <position position="152"/>
    </location>
    <ligand>
        <name>S-adenosyl-L-methionine</name>
        <dbReference type="ChEBI" id="CHEBI:59789"/>
    </ligand>
</feature>
<evidence type="ECO:0000256" key="4">
    <source>
        <dbReference type="ARBA" id="ARBA00022694"/>
    </source>
</evidence>
<dbReference type="EMBL" id="DTDJ01000028">
    <property type="protein sequence ID" value="HGL17492.1"/>
    <property type="molecule type" value="Genomic_DNA"/>
</dbReference>
<dbReference type="EC" id="2.1.1.220" evidence="5"/>
<evidence type="ECO:0000256" key="5">
    <source>
        <dbReference type="PIRNR" id="PIRNR017269"/>
    </source>
</evidence>
<proteinExistence type="inferred from homology"/>
<evidence type="ECO:0000256" key="1">
    <source>
        <dbReference type="ARBA" id="ARBA00022603"/>
    </source>
</evidence>
<dbReference type="InterPro" id="IPR029063">
    <property type="entry name" value="SAM-dependent_MTases_sf"/>
</dbReference>
<keyword evidence="3 5" id="KW-0949">S-adenosyl-L-methionine</keyword>
<evidence type="ECO:0000256" key="2">
    <source>
        <dbReference type="ARBA" id="ARBA00022679"/>
    </source>
</evidence>
<reference evidence="8" key="1">
    <citation type="journal article" date="2020" name="mSystems">
        <title>Genome- and Community-Level Interaction Insights into Carbon Utilization and Element Cycling Functions of Hydrothermarchaeota in Hydrothermal Sediment.</title>
        <authorList>
            <person name="Zhou Z."/>
            <person name="Liu Y."/>
            <person name="Xu W."/>
            <person name="Pan J."/>
            <person name="Luo Z.H."/>
            <person name="Li M."/>
        </authorList>
    </citation>
    <scope>NUCLEOTIDE SEQUENCE [LARGE SCALE GENOMIC DNA]</scope>
    <source>
        <strain evidence="8">SpSt-69</strain>
    </source>
</reference>
<dbReference type="Gene3D" id="3.40.50.150">
    <property type="entry name" value="Vaccinia Virus protein VP39"/>
    <property type="match status" value="1"/>
</dbReference>
<dbReference type="AlphaFoldDB" id="A0A7V3ZXM8"/>
<comment type="caution">
    <text evidence="8">The sequence shown here is derived from an EMBL/GenBank/DDBJ whole genome shotgun (WGS) entry which is preliminary data.</text>
</comment>
<gene>
    <name evidence="8" type="ORF">ENU66_04090</name>
</gene>
<evidence type="ECO:0000259" key="7">
    <source>
        <dbReference type="Pfam" id="PF08704"/>
    </source>
</evidence>
<dbReference type="GO" id="GO:0030488">
    <property type="term" value="P:tRNA methylation"/>
    <property type="evidence" value="ECO:0007669"/>
    <property type="project" value="InterPro"/>
</dbReference>
<protein>
    <recommendedName>
        <fullName evidence="5">tRNA (adenine(58)-N(1))-methyltransferase TrmI</fullName>
        <ecNumber evidence="5">2.1.1.220</ecNumber>
    </recommendedName>
</protein>
<dbReference type="PIRSF" id="PIRSF017269">
    <property type="entry name" value="GCD14"/>
    <property type="match status" value="1"/>
</dbReference>
<dbReference type="Pfam" id="PF08704">
    <property type="entry name" value="GCD14"/>
    <property type="match status" value="1"/>
</dbReference>
<dbReference type="PANTHER" id="PTHR12133">
    <property type="entry name" value="TRNA (ADENINE(58)-N(1))-METHYLTRANSFERASE"/>
    <property type="match status" value="1"/>
</dbReference>
<dbReference type="GO" id="GO:0031515">
    <property type="term" value="C:tRNA (m1A) methyltransferase complex"/>
    <property type="evidence" value="ECO:0007669"/>
    <property type="project" value="UniProtKB-UniRule"/>
</dbReference>
<organism evidence="8">
    <name type="scientific">candidate division WOR-3 bacterium</name>
    <dbReference type="NCBI Taxonomy" id="2052148"/>
    <lineage>
        <taxon>Bacteria</taxon>
        <taxon>Bacteria division WOR-3</taxon>
    </lineage>
</organism>
<dbReference type="Gene3D" id="3.10.330.20">
    <property type="match status" value="1"/>
</dbReference>
<keyword evidence="4 5" id="KW-0819">tRNA processing</keyword>
<keyword evidence="1 5" id="KW-0489">Methyltransferase</keyword>
<feature type="binding site" evidence="6">
    <location>
        <position position="124"/>
    </location>
    <ligand>
        <name>S-adenosyl-L-methionine</name>
        <dbReference type="ChEBI" id="CHEBI:59789"/>
    </ligand>
</feature>
<comment type="subunit">
    <text evidence="5">Homotetramer composed of a dimer of dimers.</text>
</comment>
<feature type="binding site" evidence="6">
    <location>
        <begin position="103"/>
        <end position="106"/>
    </location>
    <ligand>
        <name>S-adenosyl-L-methionine</name>
        <dbReference type="ChEBI" id="CHEBI:59789"/>
    </ligand>
</feature>
<comment type="similarity">
    <text evidence="5">Belongs to the class I-like SAM-binding methyltransferase superfamily. TRM61 family.</text>
</comment>
<keyword evidence="2 5" id="KW-0808">Transferase</keyword>
<dbReference type="InterPro" id="IPR049470">
    <property type="entry name" value="TRM61_C"/>
</dbReference>
<name>A0A7V3ZXM8_UNCW3</name>
<dbReference type="CDD" id="cd02440">
    <property type="entry name" value="AdoMet_MTases"/>
    <property type="match status" value="1"/>
</dbReference>
<dbReference type="InterPro" id="IPR014816">
    <property type="entry name" value="tRNA_MeTrfase_Gcd14"/>
</dbReference>
<evidence type="ECO:0000256" key="6">
    <source>
        <dbReference type="PIRSR" id="PIRSR017269-1"/>
    </source>
</evidence>
<accession>A0A7V3ZXM8</accession>
<feature type="binding site" evidence="6">
    <location>
        <position position="169"/>
    </location>
    <ligand>
        <name>S-adenosyl-L-methionine</name>
        <dbReference type="ChEBI" id="CHEBI:59789"/>
    </ligand>
</feature>